<sequence length="78" mass="8600">MLKFPTSVLELRQIDSEMREQALEGSPAGGPAVRGRWSVSIRADQEGRKSECNSLPRHNGFSFSNMSGRHLQALLAVC</sequence>
<evidence type="ECO:0000313" key="1">
    <source>
        <dbReference type="EMBL" id="VDN24174.1"/>
    </source>
</evidence>
<reference evidence="3" key="1">
    <citation type="submission" date="2016-06" db="UniProtKB">
        <authorList>
            <consortium name="WormBaseParasite"/>
        </authorList>
    </citation>
    <scope>IDENTIFICATION</scope>
</reference>
<accession>A0A183E0F3</accession>
<reference evidence="1 2" key="2">
    <citation type="submission" date="2018-11" db="EMBL/GenBank/DDBJ databases">
        <authorList>
            <consortium name="Pathogen Informatics"/>
        </authorList>
    </citation>
    <scope>NUCLEOTIDE SEQUENCE [LARGE SCALE GENOMIC DNA]</scope>
</reference>
<evidence type="ECO:0000313" key="3">
    <source>
        <dbReference type="WBParaSite" id="GPUH_0001446301-mRNA-1"/>
    </source>
</evidence>
<protein>
    <submittedName>
        <fullName evidence="1 3">Uncharacterized protein</fullName>
    </submittedName>
</protein>
<organism evidence="3">
    <name type="scientific">Gongylonema pulchrum</name>
    <dbReference type="NCBI Taxonomy" id="637853"/>
    <lineage>
        <taxon>Eukaryota</taxon>
        <taxon>Metazoa</taxon>
        <taxon>Ecdysozoa</taxon>
        <taxon>Nematoda</taxon>
        <taxon>Chromadorea</taxon>
        <taxon>Rhabditida</taxon>
        <taxon>Spirurina</taxon>
        <taxon>Spiruromorpha</taxon>
        <taxon>Spiruroidea</taxon>
        <taxon>Gongylonematidae</taxon>
        <taxon>Gongylonema</taxon>
    </lineage>
</organism>
<keyword evidence="2" id="KW-1185">Reference proteome</keyword>
<name>A0A183E0F3_9BILA</name>
<dbReference type="Proteomes" id="UP000271098">
    <property type="component" value="Unassembled WGS sequence"/>
</dbReference>
<evidence type="ECO:0000313" key="2">
    <source>
        <dbReference type="Proteomes" id="UP000271098"/>
    </source>
</evidence>
<dbReference type="WBParaSite" id="GPUH_0001446301-mRNA-1">
    <property type="protein sequence ID" value="GPUH_0001446301-mRNA-1"/>
    <property type="gene ID" value="GPUH_0001446301"/>
</dbReference>
<dbReference type="EMBL" id="UYRT01081270">
    <property type="protein sequence ID" value="VDN24174.1"/>
    <property type="molecule type" value="Genomic_DNA"/>
</dbReference>
<dbReference type="AlphaFoldDB" id="A0A183E0F3"/>
<gene>
    <name evidence="1" type="ORF">GPUH_LOCUS14444</name>
</gene>
<proteinExistence type="predicted"/>